<keyword evidence="2" id="KW-0067">ATP-binding</keyword>
<keyword evidence="1" id="KW-0547">Nucleotide-binding</keyword>
<feature type="transmembrane region" description="Helical" evidence="3">
    <location>
        <begin position="265"/>
        <end position="282"/>
    </location>
</feature>
<dbReference type="WBParaSite" id="TCONS_00004697.p1">
    <property type="protein sequence ID" value="TCONS_00004697.p1"/>
    <property type="gene ID" value="XLOC_002567"/>
</dbReference>
<dbReference type="SUPFAM" id="SSF53254">
    <property type="entry name" value="Phosphoglycerate mutase-like"/>
    <property type="match status" value="1"/>
</dbReference>
<dbReference type="GO" id="GO:0016791">
    <property type="term" value="F:phosphatase activity"/>
    <property type="evidence" value="ECO:0007669"/>
    <property type="project" value="UniProtKB-ARBA"/>
</dbReference>
<dbReference type="GO" id="GO:0005524">
    <property type="term" value="F:ATP binding"/>
    <property type="evidence" value="ECO:0007669"/>
    <property type="project" value="UniProtKB-KW"/>
</dbReference>
<dbReference type="PANTHER" id="PTHR31193:SF1">
    <property type="entry name" value="TRANSMEMBRANE PROTEIN 268"/>
    <property type="match status" value="1"/>
</dbReference>
<organism evidence="4 5">
    <name type="scientific">Strongyloides stercoralis</name>
    <name type="common">Threadworm</name>
    <dbReference type="NCBI Taxonomy" id="6248"/>
    <lineage>
        <taxon>Eukaryota</taxon>
        <taxon>Metazoa</taxon>
        <taxon>Ecdysozoa</taxon>
        <taxon>Nematoda</taxon>
        <taxon>Chromadorea</taxon>
        <taxon>Rhabditida</taxon>
        <taxon>Tylenchina</taxon>
        <taxon>Panagrolaimomorpha</taxon>
        <taxon>Strongyloidoidea</taxon>
        <taxon>Strongyloididae</taxon>
        <taxon>Strongyloides</taxon>
    </lineage>
</organism>
<keyword evidence="4" id="KW-1185">Reference proteome</keyword>
<feature type="transmembrane region" description="Helical" evidence="3">
    <location>
        <begin position="77"/>
        <end position="95"/>
    </location>
</feature>
<feature type="transmembrane region" description="Helical" evidence="3">
    <location>
        <begin position="101"/>
        <end position="122"/>
    </location>
</feature>
<evidence type="ECO:0000313" key="5">
    <source>
        <dbReference type="WBParaSite" id="TCONS_00004697.p1"/>
    </source>
</evidence>
<dbReference type="Pfam" id="PF00328">
    <property type="entry name" value="His_Phos_2"/>
    <property type="match status" value="1"/>
</dbReference>
<name>A0AAF5D0B9_STRER</name>
<proteinExistence type="predicted"/>
<dbReference type="CDD" id="cd07061">
    <property type="entry name" value="HP_HAP_like"/>
    <property type="match status" value="1"/>
</dbReference>
<dbReference type="InterPro" id="IPR028054">
    <property type="entry name" value="DUF4481"/>
</dbReference>
<dbReference type="AlphaFoldDB" id="A0AAF5D0B9"/>
<dbReference type="Proteomes" id="UP000035681">
    <property type="component" value="Unplaced"/>
</dbReference>
<keyword evidence="3" id="KW-1133">Transmembrane helix</keyword>
<evidence type="ECO:0000256" key="2">
    <source>
        <dbReference type="ARBA" id="ARBA00022840"/>
    </source>
</evidence>
<keyword evidence="3" id="KW-0472">Membrane</keyword>
<evidence type="ECO:0000256" key="1">
    <source>
        <dbReference type="ARBA" id="ARBA00022741"/>
    </source>
</evidence>
<dbReference type="Gene3D" id="3.40.50.300">
    <property type="entry name" value="P-loop containing nucleotide triphosphate hydrolases"/>
    <property type="match status" value="1"/>
</dbReference>
<dbReference type="InterPro" id="IPR013641">
    <property type="entry name" value="KTI12/PSTK"/>
</dbReference>
<dbReference type="InterPro" id="IPR027417">
    <property type="entry name" value="P-loop_NTPase"/>
</dbReference>
<dbReference type="InterPro" id="IPR029033">
    <property type="entry name" value="His_PPase_superfam"/>
</dbReference>
<keyword evidence="3" id="KW-0812">Transmembrane</keyword>
<evidence type="ECO:0000313" key="4">
    <source>
        <dbReference type="Proteomes" id="UP000035681"/>
    </source>
</evidence>
<reference evidence="5" key="1">
    <citation type="submission" date="2024-02" db="UniProtKB">
        <authorList>
            <consortium name="WormBaseParasite"/>
        </authorList>
    </citation>
    <scope>IDENTIFICATION</scope>
</reference>
<protein>
    <submittedName>
        <fullName evidence="5">Uncharacterized protein</fullName>
    </submittedName>
</protein>
<dbReference type="Pfam" id="PF08433">
    <property type="entry name" value="KTI12"/>
    <property type="match status" value="1"/>
</dbReference>
<evidence type="ECO:0000256" key="3">
    <source>
        <dbReference type="SAM" id="Phobius"/>
    </source>
</evidence>
<dbReference type="SUPFAM" id="SSF52540">
    <property type="entry name" value="P-loop containing nucleoside triphosphate hydrolases"/>
    <property type="match status" value="1"/>
</dbReference>
<accession>A0AAF5D0B9</accession>
<dbReference type="Gene3D" id="3.40.50.1240">
    <property type="entry name" value="Phosphoglycerate mutase-like"/>
    <property type="match status" value="1"/>
</dbReference>
<sequence>MSLNEIQMSIDKDNGSIVGTILPDKKSCFNCCGGNSFSNIGDLKRKTGLTDEFLLTHIQSVTTDIRFTLFSSLFPKVLPLWCSCTILILLAVLYSSPDGGFPIFIFTIIWLAIFFVGLYGCIITRKFLRLGLAQCVMEVNFKLMKNNLLLYVNDCSDSLCIKYGLVFIRYNLNECHADTMKLIRVHNANQPIKIDIEEASLDKLATKYLIKHTQEYMKALFKGRLLFPRSPREGVSEFSPKHNASSWCLCQYVEKFQFNKQSKNFMALFLICGIPGSGKSYFCNLLIEKRKDIKYYSFDDYIESQNQLVKNTYRENRIKWQNYIKKNIEESNINIVVVEDNFWFQSMRRPFIKLAKQLNIKIGLIYFNTSLNNCIERNSKRCNNEKIDEETIVKIFNNTDINNLDKKRYNYFIEINEDTNIDYGLNFFINLKIDKSIKNSKNNSSEIILSKSNKNGKDEREEMLRKSISVLIKEGYNFNDLKIIKDKMKNDYTWNDLIKKLHFTLQQLHIFFRHGERMPLNYLTFPNEIIENNNTILYKPGQLTDNGIITEYMIGKKIASKYNFLITQNFSTEENVYATSGVDKRVVESLLSILAGMFPPSKNETLYNTLYKTLNWKPIAITTNEIYDQCGTGIIKSCPFLYNTLIKTPEFKKINLSFSENKKLFSQLTTINIDTLYDLDIVIDNLQTRYILNNSLKIPPWANTNSFKKKVIEIHNNIQSSFSKLFVNKIGGWHHQTIIKEIRNFITNQTANKINLYGVHDINLMLLSQLYGIPHLNDTLLPFSSYIIFEVHFINNSYYIKAEYGNGSNLSSIETPITFFNCTKYCLLSNFESLGPIVTTEEWNIKCKGPTKLDENYIGYFTISVLLIYYITKNYTKN</sequence>
<dbReference type="PANTHER" id="PTHR31193">
    <property type="entry name" value="TRANSMEMBRANE PROTEIN C9ORF91"/>
    <property type="match status" value="1"/>
</dbReference>
<dbReference type="InterPro" id="IPR000560">
    <property type="entry name" value="His_Pase_clade-2"/>
</dbReference>